<evidence type="ECO:0000256" key="9">
    <source>
        <dbReference type="ARBA" id="ARBA00048642"/>
    </source>
</evidence>
<dbReference type="PANTHER" id="PTHR24291:SF193">
    <property type="entry name" value="CYTOCHROME P450 4V2"/>
    <property type="match status" value="1"/>
</dbReference>
<keyword evidence="12" id="KW-0472">Membrane</keyword>
<dbReference type="GO" id="GO:0005506">
    <property type="term" value="F:iron ion binding"/>
    <property type="evidence" value="ECO:0007669"/>
    <property type="project" value="InterPro"/>
</dbReference>
<keyword evidence="11" id="KW-0560">Oxidoreductase</keyword>
<dbReference type="InterPro" id="IPR002401">
    <property type="entry name" value="Cyt_P450_E_grp-I"/>
</dbReference>
<reference evidence="13" key="2">
    <citation type="submission" date="2025-09" db="UniProtKB">
        <authorList>
            <consortium name="Ensembl"/>
        </authorList>
    </citation>
    <scope>IDENTIFICATION</scope>
</reference>
<evidence type="ECO:0000256" key="12">
    <source>
        <dbReference type="SAM" id="Phobius"/>
    </source>
</evidence>
<dbReference type="InterPro" id="IPR036396">
    <property type="entry name" value="Cyt_P450_sf"/>
</dbReference>
<dbReference type="Gene3D" id="1.10.630.10">
    <property type="entry name" value="Cytochrome P450"/>
    <property type="match status" value="1"/>
</dbReference>
<evidence type="ECO:0000256" key="11">
    <source>
        <dbReference type="RuleBase" id="RU000461"/>
    </source>
</evidence>
<evidence type="ECO:0000256" key="4">
    <source>
        <dbReference type="ARBA" id="ARBA00037202"/>
    </source>
</evidence>
<comment type="similarity">
    <text evidence="1 11">Belongs to the cytochrome P450 family.</text>
</comment>
<evidence type="ECO:0000256" key="3">
    <source>
        <dbReference type="ARBA" id="ARBA00023004"/>
    </source>
</evidence>
<evidence type="ECO:0000256" key="7">
    <source>
        <dbReference type="ARBA" id="ARBA00043174"/>
    </source>
</evidence>
<keyword evidence="12" id="KW-0812">Transmembrane</keyword>
<dbReference type="AlphaFoldDB" id="A0A8C7LWW4"/>
<comment type="function">
    <text evidence="4">Catalyzes the formation of aromatic C18 estrogens from C19 androgens.</text>
</comment>
<comment type="cofactor">
    <cofactor evidence="10">
        <name>heme</name>
        <dbReference type="ChEBI" id="CHEBI:30413"/>
    </cofactor>
</comment>
<keyword evidence="3 10" id="KW-0408">Iron</keyword>
<keyword evidence="12" id="KW-1133">Transmembrane helix</keyword>
<name>A0A8C7LWW4_ONCKI</name>
<dbReference type="InterPro" id="IPR017972">
    <property type="entry name" value="Cyt_P450_CS"/>
</dbReference>
<evidence type="ECO:0000256" key="6">
    <source>
        <dbReference type="ARBA" id="ARBA00042499"/>
    </source>
</evidence>
<dbReference type="GeneTree" id="ENSGT00940000157278"/>
<reference evidence="13" key="1">
    <citation type="submission" date="2025-08" db="UniProtKB">
        <authorList>
            <consortium name="Ensembl"/>
        </authorList>
    </citation>
    <scope>IDENTIFICATION</scope>
</reference>
<comment type="catalytic activity">
    <reaction evidence="8">
        <text>testosterone + 3 reduced [NADPH--hemoprotein reductase] + 3 O2 = 17beta-estradiol + formate + 3 oxidized [NADPH--hemoprotein reductase] + 4 H2O + 4 H(+)</text>
        <dbReference type="Rhea" id="RHEA:38191"/>
        <dbReference type="Rhea" id="RHEA-COMP:11964"/>
        <dbReference type="Rhea" id="RHEA-COMP:11965"/>
        <dbReference type="ChEBI" id="CHEBI:15377"/>
        <dbReference type="ChEBI" id="CHEBI:15378"/>
        <dbReference type="ChEBI" id="CHEBI:15379"/>
        <dbReference type="ChEBI" id="CHEBI:15740"/>
        <dbReference type="ChEBI" id="CHEBI:16469"/>
        <dbReference type="ChEBI" id="CHEBI:17347"/>
        <dbReference type="ChEBI" id="CHEBI:57618"/>
        <dbReference type="ChEBI" id="CHEBI:58210"/>
        <dbReference type="EC" id="1.14.14.14"/>
    </reaction>
</comment>
<dbReference type="GO" id="GO:0020037">
    <property type="term" value="F:heme binding"/>
    <property type="evidence" value="ECO:0007669"/>
    <property type="project" value="InterPro"/>
</dbReference>
<proteinExistence type="inferred from homology"/>
<dbReference type="SUPFAM" id="SSF48264">
    <property type="entry name" value="Cytochrome P450"/>
    <property type="match status" value="1"/>
</dbReference>
<dbReference type="PRINTS" id="PR00463">
    <property type="entry name" value="EP450I"/>
</dbReference>
<dbReference type="EC" id="1.14.14.14" evidence="5"/>
<organism evidence="13 14">
    <name type="scientific">Oncorhynchus kisutch</name>
    <name type="common">Coho salmon</name>
    <name type="synonym">Salmo kisutch</name>
    <dbReference type="NCBI Taxonomy" id="8019"/>
    <lineage>
        <taxon>Eukaryota</taxon>
        <taxon>Metazoa</taxon>
        <taxon>Chordata</taxon>
        <taxon>Craniata</taxon>
        <taxon>Vertebrata</taxon>
        <taxon>Euteleostomi</taxon>
        <taxon>Actinopterygii</taxon>
        <taxon>Neopterygii</taxon>
        <taxon>Teleostei</taxon>
        <taxon>Protacanthopterygii</taxon>
        <taxon>Salmoniformes</taxon>
        <taxon>Salmonidae</taxon>
        <taxon>Salmoninae</taxon>
        <taxon>Oncorhynchus</taxon>
    </lineage>
</organism>
<dbReference type="Ensembl" id="ENSOKIT00005026629.1">
    <property type="protein sequence ID" value="ENSOKIP00005025144.1"/>
    <property type="gene ID" value="ENSOKIG00005010131.1"/>
</dbReference>
<dbReference type="InterPro" id="IPR001128">
    <property type="entry name" value="Cyt_P450"/>
</dbReference>
<dbReference type="Proteomes" id="UP000694557">
    <property type="component" value="Unassembled WGS sequence"/>
</dbReference>
<accession>A0A8C7LWW4</accession>
<comment type="catalytic activity">
    <reaction evidence="9">
        <text>androst-4-ene-3,17-dione + 3 reduced [NADPH--hemoprotein reductase] + 3 O2 = estrone + formate + 3 oxidized [NADPH--hemoprotein reductase] + 4 H2O + 4 H(+)</text>
        <dbReference type="Rhea" id="RHEA:38195"/>
        <dbReference type="Rhea" id="RHEA-COMP:11964"/>
        <dbReference type="Rhea" id="RHEA-COMP:11965"/>
        <dbReference type="ChEBI" id="CHEBI:15377"/>
        <dbReference type="ChEBI" id="CHEBI:15378"/>
        <dbReference type="ChEBI" id="CHEBI:15379"/>
        <dbReference type="ChEBI" id="CHEBI:15740"/>
        <dbReference type="ChEBI" id="CHEBI:16422"/>
        <dbReference type="ChEBI" id="CHEBI:17263"/>
        <dbReference type="ChEBI" id="CHEBI:57618"/>
        <dbReference type="ChEBI" id="CHEBI:58210"/>
        <dbReference type="EC" id="1.14.14.14"/>
    </reaction>
</comment>
<evidence type="ECO:0000256" key="5">
    <source>
        <dbReference type="ARBA" id="ARBA00038885"/>
    </source>
</evidence>
<keyword evidence="14" id="KW-1185">Reference proteome</keyword>
<keyword evidence="2 10" id="KW-0349">Heme</keyword>
<keyword evidence="11" id="KW-0503">Monooxygenase</keyword>
<feature type="binding site" description="axial binding residue" evidence="10">
    <location>
        <position position="435"/>
    </location>
    <ligand>
        <name>heme</name>
        <dbReference type="ChEBI" id="CHEBI:30413"/>
    </ligand>
    <ligandPart>
        <name>Fe</name>
        <dbReference type="ChEBI" id="CHEBI:18248"/>
    </ligandPart>
</feature>
<feature type="transmembrane region" description="Helical" evidence="12">
    <location>
        <begin position="6"/>
        <end position="27"/>
    </location>
</feature>
<dbReference type="PROSITE" id="PS00086">
    <property type="entry name" value="CYTOCHROME_P450"/>
    <property type="match status" value="1"/>
</dbReference>
<dbReference type="Pfam" id="PF00067">
    <property type="entry name" value="p450"/>
    <property type="match status" value="2"/>
</dbReference>
<dbReference type="InterPro" id="IPR050196">
    <property type="entry name" value="Cytochrome_P450_Monoox"/>
</dbReference>
<gene>
    <name evidence="13" type="primary">CYP4V2</name>
    <name evidence="13" type="synonym">LOC109904993</name>
</gene>
<sequence length="490" mass="56328">MVIMSGTYTLGIICLVLLIVLLACIMYHPLKKYFQDWNDLRPIPGVDGAYPIIGNALLFSTNAGDFFNQIIEGTKEFRHLPLLKVWVGPLPLVVLFHAETVEGILHSSKHIDKAYFYRFMQPWLGTGLLTSTGDKWRGRRKMLTPTFHFSILAEFLEVMNEQAEVLTQKLEKQAGGDPFNCFSYITLCALDIICETAMGKNIYAQSNSESEYVRSVYKMSDIIGRRQRAPWYWPDFIYSLLWEGKDHDNRLRILHSFTQSVIKERAESMENAGSDSESDHGIKRRRLAFLDMLLKATDEEGNYLSHSDIQEEVDTFMFEGHDTTAASMNWALHLLGSYPEVQTKVQEELQVVFGKYTPFHSYSCSLLIPCDSCITYNGFKIPKGVNALIIPFALHRDPRYFPDPEEFRPERFLIENSTGRHPYAYIPFSAGPRNCIGQRFAMMEEKVVLSSVLRHFSVRACQSREELRPLGDLILRPEKGIWITLEKRQC</sequence>
<keyword evidence="10 11" id="KW-0479">Metal-binding</keyword>
<dbReference type="GO" id="GO:0070330">
    <property type="term" value="F:aromatase activity"/>
    <property type="evidence" value="ECO:0007669"/>
    <property type="project" value="UniProtKB-EC"/>
</dbReference>
<evidence type="ECO:0000256" key="10">
    <source>
        <dbReference type="PIRSR" id="PIRSR602401-1"/>
    </source>
</evidence>
<dbReference type="PANTHER" id="PTHR24291">
    <property type="entry name" value="CYTOCHROME P450 FAMILY 4"/>
    <property type="match status" value="1"/>
</dbReference>
<evidence type="ECO:0000256" key="1">
    <source>
        <dbReference type="ARBA" id="ARBA00010617"/>
    </source>
</evidence>
<protein>
    <recommendedName>
        <fullName evidence="5">aromatase</fullName>
        <ecNumber evidence="5">1.14.14.14</ecNumber>
    </recommendedName>
    <alternativeName>
        <fullName evidence="7">Cytochrome P-450AROM</fullName>
    </alternativeName>
    <alternativeName>
        <fullName evidence="6">Estrogen synthase</fullName>
    </alternativeName>
</protein>
<evidence type="ECO:0000313" key="13">
    <source>
        <dbReference type="Ensembl" id="ENSOKIP00005025144.1"/>
    </source>
</evidence>
<evidence type="ECO:0000313" key="14">
    <source>
        <dbReference type="Proteomes" id="UP000694557"/>
    </source>
</evidence>
<evidence type="ECO:0000256" key="2">
    <source>
        <dbReference type="ARBA" id="ARBA00022617"/>
    </source>
</evidence>
<evidence type="ECO:0000256" key="8">
    <source>
        <dbReference type="ARBA" id="ARBA00047938"/>
    </source>
</evidence>
<dbReference type="PRINTS" id="PR00385">
    <property type="entry name" value="P450"/>
</dbReference>